<reference evidence="2" key="1">
    <citation type="submission" date="2023-06" db="EMBL/GenBank/DDBJ databases">
        <authorList>
            <person name="Delattre M."/>
        </authorList>
    </citation>
    <scope>NUCLEOTIDE SEQUENCE</scope>
    <source>
        <strain evidence="2">AF72</strain>
    </source>
</reference>
<keyword evidence="1" id="KW-0472">Membrane</keyword>
<comment type="caution">
    <text evidence="2">The sequence shown here is derived from an EMBL/GenBank/DDBJ whole genome shotgun (WGS) entry which is preliminary data.</text>
</comment>
<keyword evidence="1" id="KW-0812">Transmembrane</keyword>
<evidence type="ECO:0000313" key="2">
    <source>
        <dbReference type="EMBL" id="CAJ0587589.1"/>
    </source>
</evidence>
<gene>
    <name evidence="2" type="ORF">MSPICULIGERA_LOCUS25548</name>
</gene>
<protein>
    <submittedName>
        <fullName evidence="2">Uncharacterized protein</fullName>
    </submittedName>
</protein>
<dbReference type="AlphaFoldDB" id="A0AA36GIZ5"/>
<feature type="transmembrane region" description="Helical" evidence="1">
    <location>
        <begin position="79"/>
        <end position="103"/>
    </location>
</feature>
<feature type="transmembrane region" description="Helical" evidence="1">
    <location>
        <begin position="15"/>
        <end position="34"/>
    </location>
</feature>
<feature type="transmembrane region" description="Helical" evidence="1">
    <location>
        <begin position="182"/>
        <end position="208"/>
    </location>
</feature>
<sequence length="298" mass="34488">MALTEDYEYLIYGNFRLLFLVLECLLLIPTVYICTRVVWDTILFFVVAVSLPILIYDIMKIIKNGCMFIPHYEHSLQPIFIQIDYFLHNLIHITFVICTEVYFLHHSLSKYKYDWAPFAISILFAGFLAACTCFIDSIITNLFIVGFTTGTISAMILMSLVRKLRANIEGHRQNRHTPMEMALFSVYATTPYTLNGLQFLLSFVSIIARAKADSGSEFGLWDESVHAYAAYLMELRPLAILSPIFIWIPHFRDHFFGAIKRILPKELEDVEVAKRDRRMTIRLAAFAIQAIQNHDIHE</sequence>
<organism evidence="2 3">
    <name type="scientific">Mesorhabditis spiculigera</name>
    <dbReference type="NCBI Taxonomy" id="96644"/>
    <lineage>
        <taxon>Eukaryota</taxon>
        <taxon>Metazoa</taxon>
        <taxon>Ecdysozoa</taxon>
        <taxon>Nematoda</taxon>
        <taxon>Chromadorea</taxon>
        <taxon>Rhabditida</taxon>
        <taxon>Rhabditina</taxon>
        <taxon>Rhabditomorpha</taxon>
        <taxon>Rhabditoidea</taxon>
        <taxon>Rhabditidae</taxon>
        <taxon>Mesorhabditinae</taxon>
        <taxon>Mesorhabditis</taxon>
    </lineage>
</organism>
<feature type="transmembrane region" description="Helical" evidence="1">
    <location>
        <begin position="115"/>
        <end position="135"/>
    </location>
</feature>
<dbReference type="Proteomes" id="UP001177023">
    <property type="component" value="Unassembled WGS sequence"/>
</dbReference>
<proteinExistence type="predicted"/>
<name>A0AA36GIZ5_9BILA</name>
<evidence type="ECO:0000256" key="1">
    <source>
        <dbReference type="SAM" id="Phobius"/>
    </source>
</evidence>
<feature type="transmembrane region" description="Helical" evidence="1">
    <location>
        <begin position="141"/>
        <end position="161"/>
    </location>
</feature>
<accession>A0AA36GIZ5</accession>
<feature type="non-terminal residue" evidence="2">
    <location>
        <position position="1"/>
    </location>
</feature>
<evidence type="ECO:0000313" key="3">
    <source>
        <dbReference type="Proteomes" id="UP001177023"/>
    </source>
</evidence>
<keyword evidence="1" id="KW-1133">Transmembrane helix</keyword>
<keyword evidence="3" id="KW-1185">Reference proteome</keyword>
<dbReference type="EMBL" id="CATQJA010002710">
    <property type="protein sequence ID" value="CAJ0587589.1"/>
    <property type="molecule type" value="Genomic_DNA"/>
</dbReference>
<feature type="transmembrane region" description="Helical" evidence="1">
    <location>
        <begin position="41"/>
        <end position="59"/>
    </location>
</feature>
<feature type="transmembrane region" description="Helical" evidence="1">
    <location>
        <begin position="228"/>
        <end position="248"/>
    </location>
</feature>